<dbReference type="Gene3D" id="3.50.50.60">
    <property type="entry name" value="FAD/NAD(P)-binding domain"/>
    <property type="match status" value="2"/>
</dbReference>
<evidence type="ECO:0000256" key="1">
    <source>
        <dbReference type="ARBA" id="ARBA00023002"/>
    </source>
</evidence>
<comment type="caution">
    <text evidence="2">The sequence shown here is derived from an EMBL/GenBank/DDBJ whole genome shotgun (WGS) entry which is preliminary data.</text>
</comment>
<dbReference type="Proteomes" id="UP000182762">
    <property type="component" value="Unassembled WGS sequence"/>
</dbReference>
<reference evidence="2 3" key="1">
    <citation type="submission" date="2016-10" db="EMBL/GenBank/DDBJ databases">
        <authorList>
            <person name="Varghese N."/>
            <person name="Submissions S."/>
        </authorList>
    </citation>
    <scope>NUCLEOTIDE SEQUENCE [LARGE SCALE GENOMIC DNA]</scope>
    <source>
        <strain evidence="2 3">DSM 13796</strain>
    </source>
</reference>
<name>A0A1I5ZLC9_9BACI</name>
<evidence type="ECO:0000313" key="2">
    <source>
        <dbReference type="EMBL" id="SFQ57274.1"/>
    </source>
</evidence>
<keyword evidence="3" id="KW-1185">Reference proteome</keyword>
<dbReference type="RefSeq" id="WP_061804149.1">
    <property type="nucleotide sequence ID" value="NZ_FOXX01000004.1"/>
</dbReference>
<accession>A0A1I5ZLC9</accession>
<protein>
    <submittedName>
        <fullName evidence="2">Thioredoxin reductase</fullName>
    </submittedName>
</protein>
<dbReference type="InterPro" id="IPR050982">
    <property type="entry name" value="Auxin_biosynth/cation_transpt"/>
</dbReference>
<proteinExistence type="predicted"/>
<dbReference type="EMBL" id="FOXX01000004">
    <property type="protein sequence ID" value="SFQ57274.1"/>
    <property type="molecule type" value="Genomic_DNA"/>
</dbReference>
<dbReference type="Pfam" id="PF13738">
    <property type="entry name" value="Pyr_redox_3"/>
    <property type="match status" value="1"/>
</dbReference>
<gene>
    <name evidence="2" type="ORF">SAMN02745910_02177</name>
</gene>
<dbReference type="PRINTS" id="PR00411">
    <property type="entry name" value="PNDRDTASEI"/>
</dbReference>
<organism evidence="2 3">
    <name type="scientific">Priestia endophytica DSM 13796</name>
    <dbReference type="NCBI Taxonomy" id="1121089"/>
    <lineage>
        <taxon>Bacteria</taxon>
        <taxon>Bacillati</taxon>
        <taxon>Bacillota</taxon>
        <taxon>Bacilli</taxon>
        <taxon>Bacillales</taxon>
        <taxon>Bacillaceae</taxon>
        <taxon>Priestia</taxon>
    </lineage>
</organism>
<dbReference type="InterPro" id="IPR036188">
    <property type="entry name" value="FAD/NAD-bd_sf"/>
</dbReference>
<dbReference type="PRINTS" id="PR00368">
    <property type="entry name" value="FADPNR"/>
</dbReference>
<evidence type="ECO:0000313" key="3">
    <source>
        <dbReference type="Proteomes" id="UP000182762"/>
    </source>
</evidence>
<dbReference type="GeneID" id="93710837"/>
<sequence length="515" mass="59126">MEKLHDVIIVGAGPGGLQVALSLKELSDEYNQKLDLLMIESGKQAGAFYTKYPVHGQLISNNKLYTGKPPKSRFSERFDWNSLLTKEKKIMMRNYSREFFPRREALVEMLNDLVTEYELQVMYNTMWKATRKTEQGYFEVETDKGKLYCKFLVIATGMTPNPPPIPGLEFTTPYHEMKKKEHYRDKRVLIIGKGNSGMECVQEILNEANLIMVASRHSTRLAYKTHYVGDIRAVNSLLVDNYQLKHQAALLDCEILNIEKVDEGFNVTVHYKHAEDEKEVLFFNEIIAATGFRSNIDHLVKDLNLKIINKKYPSISGVFESTEVSNLFFAGTQTHGLDYRKTSSGFIHGFRYNSKVLAHKIADRLEFPIKNVMISNEEVVGHILEELTEASDPYLQPGFIVYVMKYESGMWNIHGYQTIIEFENTPLQEDEVLLAASLEYGDIHKFADPLNIPRVPGQPQESVHIHPVVRVRKGENAIEKLDLEEHLENEFTDLPTYHQPLGEFLKAMLDTKINI</sequence>
<dbReference type="PANTHER" id="PTHR43539:SF23">
    <property type="entry name" value="FAD-DEPENDENT OXIDOREDUCTASE DOMAIN-CONTAINING PROTEIN 2"/>
    <property type="match status" value="1"/>
</dbReference>
<dbReference type="SUPFAM" id="SSF51905">
    <property type="entry name" value="FAD/NAD(P)-binding domain"/>
    <property type="match status" value="1"/>
</dbReference>
<dbReference type="PANTHER" id="PTHR43539">
    <property type="entry name" value="FLAVIN-BINDING MONOOXYGENASE-LIKE PROTEIN (AFU_ORTHOLOGUE AFUA_4G09220)"/>
    <property type="match status" value="1"/>
</dbReference>
<keyword evidence="1" id="KW-0560">Oxidoreductase</keyword>